<name>N8WYJ9_9GAMM</name>
<organism evidence="1 2">
    <name type="scientific">Acinetobacter variabilis</name>
    <dbReference type="NCBI Taxonomy" id="70346"/>
    <lineage>
        <taxon>Bacteria</taxon>
        <taxon>Pseudomonadati</taxon>
        <taxon>Pseudomonadota</taxon>
        <taxon>Gammaproteobacteria</taxon>
        <taxon>Moraxellales</taxon>
        <taxon>Moraxellaceae</taxon>
        <taxon>Acinetobacter</taxon>
    </lineage>
</organism>
<dbReference type="HOGENOM" id="CLU_122400_0_0_6"/>
<evidence type="ECO:0000313" key="2">
    <source>
        <dbReference type="Proteomes" id="UP000013070"/>
    </source>
</evidence>
<dbReference type="AlphaFoldDB" id="N8WYJ9"/>
<dbReference type="PATRIC" id="fig|1217710.3.peg.558"/>
<evidence type="ECO:0000313" key="1">
    <source>
        <dbReference type="EMBL" id="ENV00358.1"/>
    </source>
</evidence>
<reference evidence="1 2" key="1">
    <citation type="submission" date="2013-02" db="EMBL/GenBank/DDBJ databases">
        <title>The Genome Sequence of Acinetobacter sp. NIPH 899.</title>
        <authorList>
            <consortium name="The Broad Institute Genome Sequencing Platform"/>
            <consortium name="The Broad Institute Genome Sequencing Center for Infectious Disease"/>
            <person name="Cerqueira G."/>
            <person name="Feldgarden M."/>
            <person name="Courvalin P."/>
            <person name="Perichon B."/>
            <person name="Grillot-Courvalin C."/>
            <person name="Clermont D."/>
            <person name="Rocha E."/>
            <person name="Yoon E.-J."/>
            <person name="Nemec A."/>
            <person name="Walker B."/>
            <person name="Young S.K."/>
            <person name="Zeng Q."/>
            <person name="Gargeya S."/>
            <person name="Fitzgerald M."/>
            <person name="Haas B."/>
            <person name="Abouelleil A."/>
            <person name="Alvarado L."/>
            <person name="Arachchi H.M."/>
            <person name="Berlin A.M."/>
            <person name="Chapman S.B."/>
            <person name="Dewar J."/>
            <person name="Goldberg J."/>
            <person name="Griggs A."/>
            <person name="Gujja S."/>
            <person name="Hansen M."/>
            <person name="Howarth C."/>
            <person name="Imamovic A."/>
            <person name="Larimer J."/>
            <person name="McCowan C."/>
            <person name="Murphy C."/>
            <person name="Neiman D."/>
            <person name="Pearson M."/>
            <person name="Priest M."/>
            <person name="Roberts A."/>
            <person name="Saif S."/>
            <person name="Shea T."/>
            <person name="Sisk P."/>
            <person name="Sykes S."/>
            <person name="Wortman J."/>
            <person name="Nusbaum C."/>
            <person name="Birren B."/>
        </authorList>
    </citation>
    <scope>NUCLEOTIDE SEQUENCE [LARGE SCALE GENOMIC DNA]</scope>
    <source>
        <strain evidence="1 2">NIPH 899</strain>
    </source>
</reference>
<proteinExistence type="predicted"/>
<comment type="caution">
    <text evidence="1">The sequence shown here is derived from an EMBL/GenBank/DDBJ whole genome shotgun (WGS) entry which is preliminary data.</text>
</comment>
<accession>N8WYJ9</accession>
<dbReference type="eggNOG" id="ENOG5032YR2">
    <property type="taxonomic scope" value="Bacteria"/>
</dbReference>
<dbReference type="Proteomes" id="UP000013070">
    <property type="component" value="Unassembled WGS sequence"/>
</dbReference>
<protein>
    <recommendedName>
        <fullName evidence="3">Gp5/Type VI secretion system Vgr protein OB-fold domain-containing protein</fullName>
    </recommendedName>
</protein>
<dbReference type="RefSeq" id="WP_004780839.1">
    <property type="nucleotide sequence ID" value="NZ_KB849398.1"/>
</dbReference>
<dbReference type="EMBL" id="APPE01000031">
    <property type="protein sequence ID" value="ENV00358.1"/>
    <property type="molecule type" value="Genomic_DNA"/>
</dbReference>
<evidence type="ECO:0008006" key="3">
    <source>
        <dbReference type="Google" id="ProtNLM"/>
    </source>
</evidence>
<sequence length="183" mass="19220">MSQKAGNNGLMFGKFPAIVLSYNSATRECVIQTPVGDQVDAEIEYPIGDKSANGHVTEIEILPGDKVWCEFIQGDTRRALITGWRNPKTGNSSGTRRWHHANIELVADSTINLIVGGSTIKIDPSTIALVAAAISTQGAFTGTGNMSIEGSVGSSGDVVAGGISLMKHTHTEKGDGKDVSPPK</sequence>
<keyword evidence="2" id="KW-1185">Reference proteome</keyword>
<gene>
    <name evidence="1" type="ORF">F969_00589</name>
</gene>